<evidence type="ECO:0000313" key="5">
    <source>
        <dbReference type="EMBL" id="JAT31295.1"/>
    </source>
</evidence>
<evidence type="ECO:0000256" key="2">
    <source>
        <dbReference type="ARBA" id="ARBA00022776"/>
    </source>
</evidence>
<dbReference type="PANTHER" id="PTHR12830">
    <property type="entry name" value="ANAPHASE-PROMOTING COMPLEX SUBUNIT 5"/>
    <property type="match status" value="1"/>
</dbReference>
<proteinExistence type="predicted"/>
<accession>A0A1B6M5U8</accession>
<organism evidence="5">
    <name type="scientific">Graphocephala atropunctata</name>
    <dbReference type="NCBI Taxonomy" id="36148"/>
    <lineage>
        <taxon>Eukaryota</taxon>
        <taxon>Metazoa</taxon>
        <taxon>Ecdysozoa</taxon>
        <taxon>Arthropoda</taxon>
        <taxon>Hexapoda</taxon>
        <taxon>Insecta</taxon>
        <taxon>Pterygota</taxon>
        <taxon>Neoptera</taxon>
        <taxon>Paraneoptera</taxon>
        <taxon>Hemiptera</taxon>
        <taxon>Auchenorrhyncha</taxon>
        <taxon>Membracoidea</taxon>
        <taxon>Cicadellidae</taxon>
        <taxon>Cicadellinae</taxon>
        <taxon>Cicadellini</taxon>
        <taxon>Graphocephala</taxon>
    </lineage>
</organism>
<name>A0A1B6M5U8_9HEMI</name>
<evidence type="ECO:0000256" key="3">
    <source>
        <dbReference type="ARBA" id="ARBA00022786"/>
    </source>
</evidence>
<dbReference type="Gene3D" id="1.25.40.10">
    <property type="entry name" value="Tetratricopeptide repeat domain"/>
    <property type="match status" value="1"/>
</dbReference>
<evidence type="ECO:0000256" key="4">
    <source>
        <dbReference type="ARBA" id="ARBA00023306"/>
    </source>
</evidence>
<dbReference type="GO" id="GO:0070979">
    <property type="term" value="P:protein K11-linked ubiquitination"/>
    <property type="evidence" value="ECO:0007669"/>
    <property type="project" value="TreeGrafter"/>
</dbReference>
<dbReference type="GO" id="GO:0045842">
    <property type="term" value="P:positive regulation of mitotic metaphase/anaphase transition"/>
    <property type="evidence" value="ECO:0007669"/>
    <property type="project" value="TreeGrafter"/>
</dbReference>
<dbReference type="UniPathway" id="UPA00143"/>
<dbReference type="SUPFAM" id="SSF48452">
    <property type="entry name" value="TPR-like"/>
    <property type="match status" value="1"/>
</dbReference>
<keyword evidence="4" id="KW-0131">Cell cycle</keyword>
<protein>
    <recommendedName>
        <fullName evidence="6">Anaphase-promoting complex subunit 5</fullName>
    </recommendedName>
</protein>
<sequence>MALRLTDLGEYELGMLVVDHARERFPNSSSWQLSEQVLYFTRALYKGQWQAAQAAVRQLATLDKWEALLREAELFLAKGESVEALTSITTVLDVGTSLCPSVRVRALLLGAKGSLHSAVPILTAALSIANYHYLDYLTALVAMQLAQVQLQMNLPNQALKLMDQSLLVVLSHGGYYDQASALLLFVQCKVASVASADADLRTEVIADAIRLLNKVKENFHRMEAFAKVKEAVYLQCLLANELGCFVERNRFSFEFRQLDEEFPTLLQVS</sequence>
<evidence type="ECO:0008006" key="6">
    <source>
        <dbReference type="Google" id="ProtNLM"/>
    </source>
</evidence>
<gene>
    <name evidence="5" type="ORF">g.22150</name>
</gene>
<reference evidence="5" key="1">
    <citation type="submission" date="2015-11" db="EMBL/GenBank/DDBJ databases">
        <title>De novo transcriptome assembly of four potential Pierce s Disease insect vectors from Arizona vineyards.</title>
        <authorList>
            <person name="Tassone E.E."/>
        </authorList>
    </citation>
    <scope>NUCLEOTIDE SEQUENCE</scope>
</reference>
<dbReference type="GO" id="GO:0005680">
    <property type="term" value="C:anaphase-promoting complex"/>
    <property type="evidence" value="ECO:0007669"/>
    <property type="project" value="InterPro"/>
</dbReference>
<dbReference type="AlphaFoldDB" id="A0A1B6M5U8"/>
<evidence type="ECO:0000256" key="1">
    <source>
        <dbReference type="ARBA" id="ARBA00022618"/>
    </source>
</evidence>
<dbReference type="InterPro" id="IPR011990">
    <property type="entry name" value="TPR-like_helical_dom_sf"/>
</dbReference>
<keyword evidence="2" id="KW-0498">Mitosis</keyword>
<dbReference type="PANTHER" id="PTHR12830:SF9">
    <property type="entry name" value="ANAPHASE-PROMOTING COMPLEX SUBUNIT 5"/>
    <property type="match status" value="1"/>
</dbReference>
<keyword evidence="1" id="KW-0132">Cell division</keyword>
<dbReference type="GO" id="GO:0031145">
    <property type="term" value="P:anaphase-promoting complex-dependent catabolic process"/>
    <property type="evidence" value="ECO:0007669"/>
    <property type="project" value="TreeGrafter"/>
</dbReference>
<dbReference type="InterPro" id="IPR037679">
    <property type="entry name" value="Apc5"/>
</dbReference>
<dbReference type="GO" id="GO:0051301">
    <property type="term" value="P:cell division"/>
    <property type="evidence" value="ECO:0007669"/>
    <property type="project" value="UniProtKB-KW"/>
</dbReference>
<keyword evidence="3" id="KW-0833">Ubl conjugation pathway</keyword>
<dbReference type="EMBL" id="GEBQ01008682">
    <property type="protein sequence ID" value="JAT31295.1"/>
    <property type="molecule type" value="Transcribed_RNA"/>
</dbReference>